<protein>
    <recommendedName>
        <fullName evidence="5">phosphomannomutase</fullName>
        <ecNumber evidence="5">5.4.2.8</ecNumber>
    </recommendedName>
</protein>
<dbReference type="CDD" id="cd03089">
    <property type="entry name" value="PMM_PGM"/>
    <property type="match status" value="1"/>
</dbReference>
<dbReference type="PANTHER" id="PTHR43771">
    <property type="entry name" value="PHOSPHOMANNOMUTASE"/>
    <property type="match status" value="1"/>
</dbReference>
<dbReference type="Proteomes" id="UP001333710">
    <property type="component" value="Chromosome"/>
</dbReference>
<name>A0AA48KVN9_9ALTE</name>
<dbReference type="Pfam" id="PF02880">
    <property type="entry name" value="PGM_PMM_III"/>
    <property type="match status" value="1"/>
</dbReference>
<dbReference type="GO" id="GO:0004615">
    <property type="term" value="F:phosphomannomutase activity"/>
    <property type="evidence" value="ECO:0007669"/>
    <property type="project" value="UniProtKB-EC"/>
</dbReference>
<evidence type="ECO:0000259" key="14">
    <source>
        <dbReference type="Pfam" id="PF02880"/>
    </source>
</evidence>
<dbReference type="KEGG" id="pmaw:MACH26_32360"/>
<dbReference type="SUPFAM" id="SSF55957">
    <property type="entry name" value="Phosphoglucomutase, C-terminal domain"/>
    <property type="match status" value="1"/>
</dbReference>
<gene>
    <name evidence="15" type="ORF">MACH26_32360</name>
</gene>
<dbReference type="AlphaFoldDB" id="A0AA48KVN9"/>
<comment type="similarity">
    <text evidence="4 10">Belongs to the phosphohexose mutase family.</text>
</comment>
<keyword evidence="7 10" id="KW-0479">Metal-binding</keyword>
<dbReference type="InterPro" id="IPR016066">
    <property type="entry name" value="A-D-PHexomutase_CS"/>
</dbReference>
<dbReference type="Pfam" id="PF00408">
    <property type="entry name" value="PGM_PMM_IV"/>
    <property type="match status" value="1"/>
</dbReference>
<dbReference type="GO" id="GO:0000287">
    <property type="term" value="F:magnesium ion binding"/>
    <property type="evidence" value="ECO:0007669"/>
    <property type="project" value="InterPro"/>
</dbReference>
<evidence type="ECO:0000256" key="7">
    <source>
        <dbReference type="ARBA" id="ARBA00022723"/>
    </source>
</evidence>
<dbReference type="EMBL" id="AP027272">
    <property type="protein sequence ID" value="BDX07715.1"/>
    <property type="molecule type" value="Genomic_DNA"/>
</dbReference>
<evidence type="ECO:0000256" key="6">
    <source>
        <dbReference type="ARBA" id="ARBA00022553"/>
    </source>
</evidence>
<proteinExistence type="inferred from homology"/>
<evidence type="ECO:0000256" key="10">
    <source>
        <dbReference type="RuleBase" id="RU004326"/>
    </source>
</evidence>
<dbReference type="PRINTS" id="PR00509">
    <property type="entry name" value="PGMPMM"/>
</dbReference>
<dbReference type="EC" id="5.4.2.8" evidence="5"/>
<dbReference type="InterPro" id="IPR005846">
    <property type="entry name" value="A-D-PHexomutase_a/b/a-III"/>
</dbReference>
<evidence type="ECO:0000256" key="1">
    <source>
        <dbReference type="ARBA" id="ARBA00000586"/>
    </source>
</evidence>
<dbReference type="Pfam" id="PF02878">
    <property type="entry name" value="PGM_PMM_I"/>
    <property type="match status" value="1"/>
</dbReference>
<accession>A0AA48KVN9</accession>
<feature type="domain" description="Alpha-D-phosphohexomutase C-terminal" evidence="11">
    <location>
        <begin position="372"/>
        <end position="438"/>
    </location>
</feature>
<keyword evidence="8 10" id="KW-0460">Magnesium</keyword>
<dbReference type="GO" id="GO:0005975">
    <property type="term" value="P:carbohydrate metabolic process"/>
    <property type="evidence" value="ECO:0007669"/>
    <property type="project" value="InterPro"/>
</dbReference>
<dbReference type="InterPro" id="IPR036900">
    <property type="entry name" value="A-D-PHexomutase_C_sf"/>
</dbReference>
<evidence type="ECO:0000256" key="2">
    <source>
        <dbReference type="ARBA" id="ARBA00001946"/>
    </source>
</evidence>
<dbReference type="InterPro" id="IPR005843">
    <property type="entry name" value="A-D-PHexomutase_C"/>
</dbReference>
<keyword evidence="6" id="KW-0597">Phosphoprotein</keyword>
<feature type="domain" description="Alpha-D-phosphohexomutase alpha/beta/alpha" evidence="14">
    <location>
        <begin position="256"/>
        <end position="364"/>
    </location>
</feature>
<evidence type="ECO:0000256" key="3">
    <source>
        <dbReference type="ARBA" id="ARBA00004699"/>
    </source>
</evidence>
<dbReference type="Gene3D" id="3.40.120.10">
    <property type="entry name" value="Alpha-D-Glucose-1,6-Bisphosphate, subunit A, domain 3"/>
    <property type="match status" value="3"/>
</dbReference>
<evidence type="ECO:0000259" key="13">
    <source>
        <dbReference type="Pfam" id="PF02879"/>
    </source>
</evidence>
<dbReference type="SUPFAM" id="SSF53738">
    <property type="entry name" value="Phosphoglucomutase, first 3 domains"/>
    <property type="match status" value="3"/>
</dbReference>
<keyword evidence="9" id="KW-0413">Isomerase</keyword>
<evidence type="ECO:0000256" key="5">
    <source>
        <dbReference type="ARBA" id="ARBA00012730"/>
    </source>
</evidence>
<dbReference type="PANTHER" id="PTHR43771:SF1">
    <property type="entry name" value="PHOSPHOMANNOMUTASE"/>
    <property type="match status" value="1"/>
</dbReference>
<keyword evidence="16" id="KW-1185">Reference proteome</keyword>
<comment type="pathway">
    <text evidence="3">Nucleotide-sugar biosynthesis; GDP-alpha-D-mannose biosynthesis; alpha-D-mannose 1-phosphate from D-fructose 6-phosphate: step 2/2.</text>
</comment>
<sequence length="451" mass="50741">MNCFKKYDVRGVVDIELTEDISKRIGAALAAVTHAQTAVVGCDARASSPRLKKAMIDGLLASGVDVMDLGQTGTEEIYFACQHLNCDVGVEITASHNPIEFNGIKFVGKDSKPFSESEFEQIKQQTINGQPQMHQKGGRYRTFDHMNAYVDCLLSHIATENIKPLRLVVNPGNGVAGRVIDAIEQRFLALQVPITFVKIFYEPDSEFPNGIPNPLLPEDRWKTANAVKESRADMGIAWDGDFDRCFLFDENGRFIDGYYIVGLLAQSFLADNPGQKVVHDPRVFWNTAHIVERCHGEVVKSQTGHALIKAKMRSCDAIYGGEMSAHHYFKSFAYCDSGMIPWLLVVKLLSERDQKISEIVSVMQTQFPSSGELNFRVSNSGDTLQRVQRYYEKSAHQIDYFDGLSMQFERWRFNLRSSATEPLLRLNIETRGDSSLLESKTKELTSLIKFN</sequence>
<evidence type="ECO:0000259" key="12">
    <source>
        <dbReference type="Pfam" id="PF02878"/>
    </source>
</evidence>
<organism evidence="15 16">
    <name type="scientific">Planctobacterium marinum</name>
    <dbReference type="NCBI Taxonomy" id="1631968"/>
    <lineage>
        <taxon>Bacteria</taxon>
        <taxon>Pseudomonadati</taxon>
        <taxon>Pseudomonadota</taxon>
        <taxon>Gammaproteobacteria</taxon>
        <taxon>Alteromonadales</taxon>
        <taxon>Alteromonadaceae</taxon>
        <taxon>Planctobacterium</taxon>
    </lineage>
</organism>
<feature type="domain" description="Alpha-D-phosphohexomutase alpha/beta/alpha" evidence="12">
    <location>
        <begin position="3"/>
        <end position="128"/>
    </location>
</feature>
<evidence type="ECO:0000256" key="9">
    <source>
        <dbReference type="ARBA" id="ARBA00023235"/>
    </source>
</evidence>
<reference evidence="15" key="1">
    <citation type="submission" date="2023-01" db="EMBL/GenBank/DDBJ databases">
        <title>Complete genome sequence of Planctobacterium marinum strain Dej080120_11.</title>
        <authorList>
            <person name="Ueki S."/>
            <person name="Maruyama F."/>
        </authorList>
    </citation>
    <scope>NUCLEOTIDE SEQUENCE</scope>
    <source>
        <strain evidence="15">Dej080120_11</strain>
    </source>
</reference>
<dbReference type="InterPro" id="IPR005841">
    <property type="entry name" value="Alpha-D-phosphohexomutase_SF"/>
</dbReference>
<evidence type="ECO:0000313" key="15">
    <source>
        <dbReference type="EMBL" id="BDX07715.1"/>
    </source>
</evidence>
<evidence type="ECO:0000313" key="16">
    <source>
        <dbReference type="Proteomes" id="UP001333710"/>
    </source>
</evidence>
<comment type="cofactor">
    <cofactor evidence="2">
        <name>Mg(2+)</name>
        <dbReference type="ChEBI" id="CHEBI:18420"/>
    </cofactor>
</comment>
<evidence type="ECO:0000256" key="4">
    <source>
        <dbReference type="ARBA" id="ARBA00010231"/>
    </source>
</evidence>
<comment type="catalytic activity">
    <reaction evidence="1">
        <text>alpha-D-mannose 1-phosphate = D-mannose 6-phosphate</text>
        <dbReference type="Rhea" id="RHEA:11140"/>
        <dbReference type="ChEBI" id="CHEBI:58409"/>
        <dbReference type="ChEBI" id="CHEBI:58735"/>
        <dbReference type="EC" id="5.4.2.8"/>
    </reaction>
</comment>
<dbReference type="PROSITE" id="PS00710">
    <property type="entry name" value="PGM_PMM"/>
    <property type="match status" value="1"/>
</dbReference>
<dbReference type="InterPro" id="IPR005845">
    <property type="entry name" value="A-D-PHexomutase_a/b/a-II"/>
</dbReference>
<dbReference type="InterPro" id="IPR016055">
    <property type="entry name" value="A-D-PHexomutase_a/b/a-I/II/III"/>
</dbReference>
<dbReference type="Pfam" id="PF02879">
    <property type="entry name" value="PGM_PMM_II"/>
    <property type="match status" value="1"/>
</dbReference>
<dbReference type="RefSeq" id="WP_338293812.1">
    <property type="nucleotide sequence ID" value="NZ_AP027272.1"/>
</dbReference>
<dbReference type="InterPro" id="IPR005844">
    <property type="entry name" value="A-D-PHexomutase_a/b/a-I"/>
</dbReference>
<evidence type="ECO:0000259" key="11">
    <source>
        <dbReference type="Pfam" id="PF00408"/>
    </source>
</evidence>
<feature type="domain" description="Alpha-D-phosphohexomutase alpha/beta/alpha" evidence="13">
    <location>
        <begin position="148"/>
        <end position="252"/>
    </location>
</feature>
<dbReference type="Gene3D" id="3.30.310.50">
    <property type="entry name" value="Alpha-D-phosphohexomutase, C-terminal domain"/>
    <property type="match status" value="1"/>
</dbReference>
<evidence type="ECO:0000256" key="8">
    <source>
        <dbReference type="ARBA" id="ARBA00022842"/>
    </source>
</evidence>